<dbReference type="PROSITE" id="PS51900">
    <property type="entry name" value="CB"/>
    <property type="match status" value="1"/>
</dbReference>
<dbReference type="Proteomes" id="UP000062317">
    <property type="component" value="Unassembled WGS sequence"/>
</dbReference>
<keyword evidence="1" id="KW-0229">DNA integration</keyword>
<accession>A0A106DR03</accession>
<dbReference type="SUPFAM" id="SSF56349">
    <property type="entry name" value="DNA breaking-rejoining enzymes"/>
    <property type="match status" value="1"/>
</dbReference>
<protein>
    <submittedName>
        <fullName evidence="7">Recombinase</fullName>
    </submittedName>
</protein>
<dbReference type="Gene3D" id="1.10.150.130">
    <property type="match status" value="1"/>
</dbReference>
<feature type="domain" description="Tyr recombinase" evidence="5">
    <location>
        <begin position="99"/>
        <end position="308"/>
    </location>
</feature>
<dbReference type="AlphaFoldDB" id="A0A106DR03"/>
<keyword evidence="3" id="KW-0233">DNA recombination</keyword>
<evidence type="ECO:0000256" key="1">
    <source>
        <dbReference type="ARBA" id="ARBA00022908"/>
    </source>
</evidence>
<dbReference type="GO" id="GO:0003677">
    <property type="term" value="F:DNA binding"/>
    <property type="evidence" value="ECO:0007669"/>
    <property type="project" value="UniProtKB-UniRule"/>
</dbReference>
<comment type="caution">
    <text evidence="7">The sequence shown here is derived from an EMBL/GenBank/DDBJ whole genome shotgun (WGS) entry which is preliminary data.</text>
</comment>
<dbReference type="RefSeq" id="WP_060108111.1">
    <property type="nucleotide sequence ID" value="NZ_LPEQ01000113.1"/>
</dbReference>
<sequence>MSSVDRYIEAATRDNTRRSYQSAIRHYEMEWGGLLPATADAVARYLADHAETLSINTLRARLAALAQWHQSQGFPDPTKAPHVRKVLKGIAIVHPVDEKRARPLQLEQLESLTAWLEEQSEHAAQRGDHRLHLTHLRNRALVLLGFWRAFRSDELGRLRVEHVTIEHGHGMTLFLPRTKGDRAGTGTTFKAPALPRLCPVSAYEAWIAAADLTEGPVFRGIDRWGHLSGEGLHAGSFVPLLRSLFSAAGLPAPDSYSSHSLRRGFASWANSSGWDIKSLMAYVGWKDVRSAMRYIDAADPYGQHRIGTSLALAPPRDIPRAPDL</sequence>
<keyword evidence="2 4" id="KW-0238">DNA-binding</keyword>
<evidence type="ECO:0000313" key="8">
    <source>
        <dbReference type="Proteomes" id="UP000062317"/>
    </source>
</evidence>
<dbReference type="EMBL" id="LPEQ01000113">
    <property type="protein sequence ID" value="KVV40788.1"/>
    <property type="molecule type" value="Genomic_DNA"/>
</dbReference>
<evidence type="ECO:0000313" key="7">
    <source>
        <dbReference type="EMBL" id="KVV40788.1"/>
    </source>
</evidence>
<evidence type="ECO:0000256" key="3">
    <source>
        <dbReference type="ARBA" id="ARBA00023172"/>
    </source>
</evidence>
<dbReference type="CDD" id="cd00799">
    <property type="entry name" value="INT_Cre_C"/>
    <property type="match status" value="1"/>
</dbReference>
<dbReference type="PROSITE" id="PS51898">
    <property type="entry name" value="TYR_RECOMBINASE"/>
    <property type="match status" value="1"/>
</dbReference>
<dbReference type="PANTHER" id="PTHR34605:SF3">
    <property type="entry name" value="P CELL-TYPE AGGLUTINATION PROTEIN MAP4-LIKE-RELATED"/>
    <property type="match status" value="1"/>
</dbReference>
<dbReference type="InterPro" id="IPR052925">
    <property type="entry name" value="Phage_Integrase-like_Recomb"/>
</dbReference>
<dbReference type="GO" id="GO:0006310">
    <property type="term" value="P:DNA recombination"/>
    <property type="evidence" value="ECO:0007669"/>
    <property type="project" value="UniProtKB-KW"/>
</dbReference>
<proteinExistence type="predicted"/>
<reference evidence="7 8" key="1">
    <citation type="submission" date="2015-11" db="EMBL/GenBank/DDBJ databases">
        <title>Expanding the genomic diversity of Burkholderia species for the development of highly accurate diagnostics.</title>
        <authorList>
            <person name="Sahl J."/>
            <person name="Keim P."/>
            <person name="Wagner D."/>
        </authorList>
    </citation>
    <scope>NUCLEOTIDE SEQUENCE [LARGE SCALE GENOMIC DNA]</scope>
    <source>
        <strain evidence="7 8">MSMB1301WGS</strain>
    </source>
</reference>
<evidence type="ECO:0000256" key="4">
    <source>
        <dbReference type="PROSITE-ProRule" id="PRU01248"/>
    </source>
</evidence>
<dbReference type="InterPro" id="IPR011010">
    <property type="entry name" value="DNA_brk_join_enz"/>
</dbReference>
<dbReference type="SUPFAM" id="SSF47823">
    <property type="entry name" value="lambda integrase-like, N-terminal domain"/>
    <property type="match status" value="1"/>
</dbReference>
<gene>
    <name evidence="7" type="ORF">WT27_12715</name>
</gene>
<dbReference type="PANTHER" id="PTHR34605">
    <property type="entry name" value="PHAGE_INTEGRASE DOMAIN-CONTAINING PROTEIN"/>
    <property type="match status" value="1"/>
</dbReference>
<dbReference type="GO" id="GO:0015074">
    <property type="term" value="P:DNA integration"/>
    <property type="evidence" value="ECO:0007669"/>
    <property type="project" value="UniProtKB-KW"/>
</dbReference>
<dbReference type="InterPro" id="IPR013762">
    <property type="entry name" value="Integrase-like_cat_sf"/>
</dbReference>
<organism evidence="7 8">
    <name type="scientific">Burkholderia territorii</name>
    <dbReference type="NCBI Taxonomy" id="1503055"/>
    <lineage>
        <taxon>Bacteria</taxon>
        <taxon>Pseudomonadati</taxon>
        <taxon>Pseudomonadota</taxon>
        <taxon>Betaproteobacteria</taxon>
        <taxon>Burkholderiales</taxon>
        <taxon>Burkholderiaceae</taxon>
        <taxon>Burkholderia</taxon>
        <taxon>Burkholderia cepacia complex</taxon>
    </lineage>
</organism>
<feature type="domain" description="Core-binding (CB)" evidence="6">
    <location>
        <begin position="1"/>
        <end position="73"/>
    </location>
</feature>
<dbReference type="Gene3D" id="1.10.443.10">
    <property type="entry name" value="Intergrase catalytic core"/>
    <property type="match status" value="1"/>
</dbReference>
<dbReference type="Pfam" id="PF00589">
    <property type="entry name" value="Phage_integrase"/>
    <property type="match status" value="1"/>
</dbReference>
<dbReference type="InterPro" id="IPR002104">
    <property type="entry name" value="Integrase_catalytic"/>
</dbReference>
<evidence type="ECO:0000259" key="6">
    <source>
        <dbReference type="PROSITE" id="PS51900"/>
    </source>
</evidence>
<name>A0A106DR03_9BURK</name>
<keyword evidence="8" id="KW-1185">Reference proteome</keyword>
<evidence type="ECO:0000256" key="2">
    <source>
        <dbReference type="ARBA" id="ARBA00023125"/>
    </source>
</evidence>
<dbReference type="InterPro" id="IPR044068">
    <property type="entry name" value="CB"/>
</dbReference>
<dbReference type="InterPro" id="IPR010998">
    <property type="entry name" value="Integrase_recombinase_N"/>
</dbReference>
<evidence type="ECO:0000259" key="5">
    <source>
        <dbReference type="PROSITE" id="PS51898"/>
    </source>
</evidence>